<evidence type="ECO:0000313" key="2">
    <source>
        <dbReference type="Proteomes" id="UP000198379"/>
    </source>
</evidence>
<dbReference type="RefSeq" id="WP_089372024.1">
    <property type="nucleotide sequence ID" value="NZ_BMEP01000007.1"/>
</dbReference>
<name>A0A239A7U7_9FLAO</name>
<dbReference type="OrthoDB" id="766911at2"/>
<dbReference type="AlphaFoldDB" id="A0A239A7U7"/>
<proteinExistence type="predicted"/>
<reference evidence="1 2" key="1">
    <citation type="submission" date="2017-06" db="EMBL/GenBank/DDBJ databases">
        <authorList>
            <person name="Kim H.J."/>
            <person name="Triplett B.A."/>
        </authorList>
    </citation>
    <scope>NUCLEOTIDE SEQUENCE [LARGE SCALE GENOMIC DNA]</scope>
    <source>
        <strain evidence="1 2">DSM 25597</strain>
    </source>
</reference>
<dbReference type="EMBL" id="FZNY01000004">
    <property type="protein sequence ID" value="SNR91640.1"/>
    <property type="molecule type" value="Genomic_DNA"/>
</dbReference>
<dbReference type="Proteomes" id="UP000198379">
    <property type="component" value="Unassembled WGS sequence"/>
</dbReference>
<organism evidence="1 2">
    <name type="scientific">Dokdonia pacifica</name>
    <dbReference type="NCBI Taxonomy" id="1627892"/>
    <lineage>
        <taxon>Bacteria</taxon>
        <taxon>Pseudomonadati</taxon>
        <taxon>Bacteroidota</taxon>
        <taxon>Flavobacteriia</taxon>
        <taxon>Flavobacteriales</taxon>
        <taxon>Flavobacteriaceae</taxon>
        <taxon>Dokdonia</taxon>
    </lineage>
</organism>
<accession>A0A239A7U7</accession>
<protein>
    <submittedName>
        <fullName evidence="1">Uncharacterized protein</fullName>
    </submittedName>
</protein>
<gene>
    <name evidence="1" type="ORF">SAMN06265376_104212</name>
</gene>
<evidence type="ECO:0000313" key="1">
    <source>
        <dbReference type="EMBL" id="SNR91640.1"/>
    </source>
</evidence>
<keyword evidence="2" id="KW-1185">Reference proteome</keyword>
<sequence length="1125" mass="129321">MEAVLTYYGHAVSTEGLDIDSLRFNVNGFLSSFKTKETEPGADNGVKYIFTRGHEFVDKGRHININEIKKYTSSGYYEEIKYLEYYKDRKRLDVREIDSHLTKFVFNKVKEGDIIEVPVHKENQTSTEFYKTILYTFPHDGRSGSYKKDGKRELDINDVLTIVGVTSNEQPQKVQNSNANAFYSNYLSKLDIVPIFQRDQFTELIINIALRIGMIENTVFPILTSNNCSDVLMQDLINDLHFQWQAMPEDELINVQYLASYLHNLSALYAVVYRNKIIIESSDCIDRYILLIDLASPNALAAIPYVTKTSLLRSFIENQEFKLDTFSSWNSAVNIAVALDTGIIGITAKNQQVALKIIASLNLNEYDEFLESFLLRFKDGGKTYYEIFYNLMDDTVVSEIFGLSWFTKKRTNRKHFVNAIYQLWLKSKYNMNYHANNPNLEEVNENSFFLLPENIDTYWFKKDEDGNDVPKNAVFEYFYWDIIIASVEIGYRPVKLKGKEIEFETYVKAKDIGSLYVPDRNSIGSVGSYHLYQPISVISYQESLNLGIRVPDSDPIPAFLLQYTQEYKEVEELIATTNLIVELSLEVILTIGTGSISSIRHIRHMPHITKWRQALNSSSGLEAPVLFWKGLEGVTEVVSISAGVLGSFNQYINTTTGNQELKDLTAKLNYVFLFTALASGGGANIATKKASKAADEVIDEIQTLNNAVPPIPHNIPEDILEIITKIRTGRTGEFNDFQTILNNLDETIYGGAQGIKTKFNSLSPSDKLDFWLDFNASQKNHPSFWLALNENNAVAFDRWQNLKVLGTPDRNQFRVLTETDTYTGYTNLFEQVILRDELFSLNYTRRFQFVKLFGNIDSEIFDILKVRPDKIAEWSNASDDLKVILKQTEYFWLNTDFTPPQLKAMADYLTNGLAIRQFSKPNYNHMVAWYADPLRKEELIARVKRFSLGNALEKPFNDFLKNTLTDTQRGYTSVDIRFFDANGDVIGGDNFELDGLVYDITTNKFEKIYSVKIPDEHDPKGDISKMTSIFKNIPDGGDDFVLHIIDNYTKNFRDKQIIRMESYEYQGTDIITGETISWSPADFKNAIKNFYSKNFDFVKIYPETFGVTKEDLHEYVYQFLKQYFN</sequence>